<gene>
    <name evidence="1" type="ORF">BAY60_32315</name>
</gene>
<dbReference type="GO" id="GO:0016787">
    <property type="term" value="F:hydrolase activity"/>
    <property type="evidence" value="ECO:0007669"/>
    <property type="project" value="UniProtKB-ARBA"/>
</dbReference>
<evidence type="ECO:0000313" key="1">
    <source>
        <dbReference type="EMBL" id="PXY19428.1"/>
    </source>
</evidence>
<dbReference type="InterPro" id="IPR006311">
    <property type="entry name" value="TAT_signal"/>
</dbReference>
<dbReference type="OrthoDB" id="9771966at2"/>
<sequence length="421" mass="44583">MTEYSRRRFLRVATGTGAAVVLSAAAGTAPAAAAPQGPRVYVLVVDGLRPDEIGPVLTPTLLRLREAGTHFPAARSLPVTETIPNHVMMMTGVRPDRSGVPANSVYDRAEGAVRTLDRPADLRGATLLDRLAATGRTTGSVLSKEYLYGIFGERASVRWEPFPIVPVSGHAPDLATADALIAMVDESDPDLVFCNLGDVDRVGHTDLTGTTLRAARSAALWATDLVVGRFVRHLRDTGRWASSVLIVLADHSMDWSLPHRTISLRSTMEGDPLLERRVAIAQNGGADLLTFTGPDAERAEAVARMRRLALATDGVLSAHEPGQLRLGPEAGDLVVYCRAGWRFTDPQVWSNPIPGNHGHPATAPIPFFVTGGHPAVTPGTSSAPARTVDVAPTVGALFGLPEPDGGYDGTARLAPVPASPR</sequence>
<keyword evidence="2" id="KW-1185">Reference proteome</keyword>
<dbReference type="InterPro" id="IPR017850">
    <property type="entry name" value="Alkaline_phosphatase_core_sf"/>
</dbReference>
<dbReference type="PANTHER" id="PTHR10151">
    <property type="entry name" value="ECTONUCLEOTIDE PYROPHOSPHATASE/PHOSPHODIESTERASE"/>
    <property type="match status" value="1"/>
</dbReference>
<evidence type="ECO:0000313" key="2">
    <source>
        <dbReference type="Proteomes" id="UP000249915"/>
    </source>
</evidence>
<comment type="caution">
    <text evidence="1">The sequence shown here is derived from an EMBL/GenBank/DDBJ whole genome shotgun (WGS) entry which is preliminary data.</text>
</comment>
<dbReference type="AlphaFoldDB" id="A0A2V4AHP7"/>
<dbReference type="Proteomes" id="UP000249915">
    <property type="component" value="Unassembled WGS sequence"/>
</dbReference>
<dbReference type="SUPFAM" id="SSF53649">
    <property type="entry name" value="Alkaline phosphatase-like"/>
    <property type="match status" value="1"/>
</dbReference>
<dbReference type="PANTHER" id="PTHR10151:SF120">
    <property type="entry name" value="BIS(5'-ADENOSYL)-TRIPHOSPHATASE"/>
    <property type="match status" value="1"/>
</dbReference>
<dbReference type="PROSITE" id="PS51318">
    <property type="entry name" value="TAT"/>
    <property type="match status" value="1"/>
</dbReference>
<reference evidence="1 2" key="1">
    <citation type="submission" date="2016-07" db="EMBL/GenBank/DDBJ databases">
        <title>Draft genome sequence of Prauserella muralis DSM 45305, isolated from a mould-covered wall in an indoor environment.</title>
        <authorList>
            <person name="Ruckert C."/>
            <person name="Albersmeier A."/>
            <person name="Jiang C.-L."/>
            <person name="Jiang Y."/>
            <person name="Kalinowski J."/>
            <person name="Schneider O."/>
            <person name="Winkler A."/>
            <person name="Zotchev S.B."/>
        </authorList>
    </citation>
    <scope>NUCLEOTIDE SEQUENCE [LARGE SCALE GENOMIC DNA]</scope>
    <source>
        <strain evidence="1 2">DSM 45305</strain>
    </source>
</reference>
<dbReference type="EMBL" id="MASW01000007">
    <property type="protein sequence ID" value="PXY19428.1"/>
    <property type="molecule type" value="Genomic_DNA"/>
</dbReference>
<organism evidence="1 2">
    <name type="scientific">Prauserella muralis</name>
    <dbReference type="NCBI Taxonomy" id="588067"/>
    <lineage>
        <taxon>Bacteria</taxon>
        <taxon>Bacillati</taxon>
        <taxon>Actinomycetota</taxon>
        <taxon>Actinomycetes</taxon>
        <taxon>Pseudonocardiales</taxon>
        <taxon>Pseudonocardiaceae</taxon>
        <taxon>Prauserella</taxon>
    </lineage>
</organism>
<accession>A0A2V4AHP7</accession>
<name>A0A2V4AHP7_9PSEU</name>
<dbReference type="InterPro" id="IPR002591">
    <property type="entry name" value="Phosphodiest/P_Trfase"/>
</dbReference>
<dbReference type="Gene3D" id="3.40.720.10">
    <property type="entry name" value="Alkaline Phosphatase, subunit A"/>
    <property type="match status" value="1"/>
</dbReference>
<dbReference type="Pfam" id="PF01663">
    <property type="entry name" value="Phosphodiest"/>
    <property type="match status" value="1"/>
</dbReference>
<protein>
    <submittedName>
        <fullName evidence="1">Phosphodiesterase</fullName>
    </submittedName>
</protein>
<proteinExistence type="predicted"/>
<dbReference type="RefSeq" id="WP_112285360.1">
    <property type="nucleotide sequence ID" value="NZ_MASW01000007.1"/>
</dbReference>